<feature type="region of interest" description="Disordered" evidence="1">
    <location>
        <begin position="350"/>
        <end position="398"/>
    </location>
</feature>
<keyword evidence="3" id="KW-1185">Reference proteome</keyword>
<sequence length="487" mass="52957">MSAYSEQLREALGAAETAGAQTAQHARRVRHDPRHHDQPPIPSTRIATAPVNPAHRVVGTRTSGTPPVRPTGPSQAEQRLTRLEAEMATLSAKVGESIAQIANLSVRVTESVAEMVALSAKVSESVAEMAKVARVAEDLSAIGEGVLWIVERERRKSATATEQATLTNAEQTAPAILEDVYATGILTREALAASEPKMEAVLSFVNRQLAARRTDLKSAITGKVYDSSNKKAVNKLELKFFAEAIFKPGPHTDPTVLQMRRAAMLCLALAHPDQRYFASRLERDPTSNTRNFWPRMSQAIIKIDKYPPEEREKEYNRIIERDRMKYPINKLGDNDSELEDFAETRNDGLRYAPRTRRGDPHDDTLAPDRKRPRLAGPAHEMMDPSGGVSGGHDAEAAEAAAVAALEDEFWNGTGGDGGREGDQDAEGDDMSLLDEEEVLDEEPVEAVAVGMGRGIRTVHEGYGRERIGGVMRGRAPPGLGAGGARLG</sequence>
<feature type="compositionally biased region" description="Low complexity" evidence="1">
    <location>
        <begin position="15"/>
        <end position="24"/>
    </location>
</feature>
<protein>
    <submittedName>
        <fullName evidence="2">Uncharacterized protein</fullName>
    </submittedName>
</protein>
<dbReference type="AlphaFoldDB" id="A0A4P9WJT4"/>
<organism evidence="2 3">
    <name type="scientific">Blyttiomyces helicus</name>
    <dbReference type="NCBI Taxonomy" id="388810"/>
    <lineage>
        <taxon>Eukaryota</taxon>
        <taxon>Fungi</taxon>
        <taxon>Fungi incertae sedis</taxon>
        <taxon>Chytridiomycota</taxon>
        <taxon>Chytridiomycota incertae sedis</taxon>
        <taxon>Chytridiomycetes</taxon>
        <taxon>Chytridiomycetes incertae sedis</taxon>
        <taxon>Blyttiomyces</taxon>
    </lineage>
</organism>
<dbReference type="EMBL" id="KZ995085">
    <property type="protein sequence ID" value="RKO91400.1"/>
    <property type="molecule type" value="Genomic_DNA"/>
</dbReference>
<evidence type="ECO:0000256" key="1">
    <source>
        <dbReference type="SAM" id="MobiDB-lite"/>
    </source>
</evidence>
<reference evidence="3" key="1">
    <citation type="journal article" date="2018" name="Nat. Microbiol.">
        <title>Leveraging single-cell genomics to expand the fungal tree of life.</title>
        <authorList>
            <person name="Ahrendt S.R."/>
            <person name="Quandt C.A."/>
            <person name="Ciobanu D."/>
            <person name="Clum A."/>
            <person name="Salamov A."/>
            <person name="Andreopoulos B."/>
            <person name="Cheng J.F."/>
            <person name="Woyke T."/>
            <person name="Pelin A."/>
            <person name="Henrissat B."/>
            <person name="Reynolds N.K."/>
            <person name="Benny G.L."/>
            <person name="Smith M.E."/>
            <person name="James T.Y."/>
            <person name="Grigoriev I.V."/>
        </authorList>
    </citation>
    <scope>NUCLEOTIDE SEQUENCE [LARGE SCALE GENOMIC DNA]</scope>
</reference>
<evidence type="ECO:0000313" key="2">
    <source>
        <dbReference type="EMBL" id="RKO91400.1"/>
    </source>
</evidence>
<dbReference type="Proteomes" id="UP000269721">
    <property type="component" value="Unassembled WGS sequence"/>
</dbReference>
<gene>
    <name evidence="2" type="ORF">BDK51DRAFT_34907</name>
</gene>
<accession>A0A4P9WJT4</accession>
<feature type="compositionally biased region" description="Basic and acidic residues" evidence="1">
    <location>
        <begin position="356"/>
        <end position="369"/>
    </location>
</feature>
<evidence type="ECO:0000313" key="3">
    <source>
        <dbReference type="Proteomes" id="UP000269721"/>
    </source>
</evidence>
<name>A0A4P9WJT4_9FUNG</name>
<proteinExistence type="predicted"/>
<feature type="region of interest" description="Disordered" evidence="1">
    <location>
        <begin position="15"/>
        <end position="47"/>
    </location>
</feature>